<dbReference type="AlphaFoldDB" id="A0A6J1L1A9"/>
<keyword evidence="2" id="KW-1185">Reference proteome</keyword>
<gene>
    <name evidence="3" type="primary">LOC111499519</name>
</gene>
<reference evidence="3" key="1">
    <citation type="submission" date="2025-08" db="UniProtKB">
        <authorList>
            <consortium name="RefSeq"/>
        </authorList>
    </citation>
    <scope>IDENTIFICATION</scope>
    <source>
        <tissue evidence="3">Young leaves</tissue>
    </source>
</reference>
<evidence type="ECO:0000313" key="3">
    <source>
        <dbReference type="RefSeq" id="XP_023006850.1"/>
    </source>
</evidence>
<proteinExistence type="predicted"/>
<dbReference type="RefSeq" id="XP_023006850.1">
    <property type="nucleotide sequence ID" value="XM_023151082.1"/>
</dbReference>
<dbReference type="Proteomes" id="UP000504608">
    <property type="component" value="Unplaced"/>
</dbReference>
<feature type="chain" id="PRO_5026775913" evidence="1">
    <location>
        <begin position="21"/>
        <end position="102"/>
    </location>
</feature>
<evidence type="ECO:0000256" key="1">
    <source>
        <dbReference type="SAM" id="SignalP"/>
    </source>
</evidence>
<protein>
    <submittedName>
        <fullName evidence="3">Uncharacterized protein LOC111499519</fullName>
    </submittedName>
</protein>
<keyword evidence="1" id="KW-0732">Signal</keyword>
<sequence length="102" mass="10996">MMKTLSLILILSLLSNGNLLEPVEVRSLDAMNAATIDDFLPIPFIGTTKPSTLNVIEGHNFNDANTLANVKAFGPALAAVAIMDVVNSSFLILRQWSLKPSE</sequence>
<dbReference type="KEGG" id="cmax:111499519"/>
<accession>A0A6J1L1A9</accession>
<evidence type="ECO:0000313" key="2">
    <source>
        <dbReference type="Proteomes" id="UP000504608"/>
    </source>
</evidence>
<organism evidence="2 3">
    <name type="scientific">Cucurbita maxima</name>
    <name type="common">Pumpkin</name>
    <name type="synonym">Winter squash</name>
    <dbReference type="NCBI Taxonomy" id="3661"/>
    <lineage>
        <taxon>Eukaryota</taxon>
        <taxon>Viridiplantae</taxon>
        <taxon>Streptophyta</taxon>
        <taxon>Embryophyta</taxon>
        <taxon>Tracheophyta</taxon>
        <taxon>Spermatophyta</taxon>
        <taxon>Magnoliopsida</taxon>
        <taxon>eudicotyledons</taxon>
        <taxon>Gunneridae</taxon>
        <taxon>Pentapetalae</taxon>
        <taxon>rosids</taxon>
        <taxon>fabids</taxon>
        <taxon>Cucurbitales</taxon>
        <taxon>Cucurbitaceae</taxon>
        <taxon>Cucurbiteae</taxon>
        <taxon>Cucurbita</taxon>
    </lineage>
</organism>
<name>A0A6J1L1A9_CUCMA</name>
<dbReference type="GeneID" id="111499519"/>
<feature type="signal peptide" evidence="1">
    <location>
        <begin position="1"/>
        <end position="20"/>
    </location>
</feature>